<dbReference type="EMBL" id="BAAAZK010000002">
    <property type="protein sequence ID" value="GAA4169224.1"/>
    <property type="molecule type" value="Genomic_DNA"/>
</dbReference>
<name>A0ABP7ZSY7_9SPHI</name>
<proteinExistence type="inferred from homology"/>
<evidence type="ECO:0000256" key="7">
    <source>
        <dbReference type="SAM" id="Phobius"/>
    </source>
</evidence>
<comment type="caution">
    <text evidence="8">The sequence shown here is derived from an EMBL/GenBank/DDBJ whole genome shotgun (WGS) entry which is preliminary data.</text>
</comment>
<feature type="transmembrane region" description="Helical" evidence="7">
    <location>
        <begin position="269"/>
        <end position="289"/>
    </location>
</feature>
<feature type="transmembrane region" description="Helical" evidence="7">
    <location>
        <begin position="120"/>
        <end position="140"/>
    </location>
</feature>
<evidence type="ECO:0000256" key="2">
    <source>
        <dbReference type="ARBA" id="ARBA00007977"/>
    </source>
</evidence>
<dbReference type="Pfam" id="PF03601">
    <property type="entry name" value="Cons_hypoth698"/>
    <property type="match status" value="1"/>
</dbReference>
<keyword evidence="4 7" id="KW-0812">Transmembrane</keyword>
<comment type="subcellular location">
    <subcellularLocation>
        <location evidence="1">Cell membrane</location>
        <topology evidence="1">Multi-pass membrane protein</topology>
    </subcellularLocation>
</comment>
<feature type="transmembrane region" description="Helical" evidence="7">
    <location>
        <begin position="66"/>
        <end position="87"/>
    </location>
</feature>
<evidence type="ECO:0000256" key="6">
    <source>
        <dbReference type="ARBA" id="ARBA00023136"/>
    </source>
</evidence>
<organism evidence="8 9">
    <name type="scientific">Sphingobacterium ginsenosidimutans</name>
    <dbReference type="NCBI Taxonomy" id="687845"/>
    <lineage>
        <taxon>Bacteria</taxon>
        <taxon>Pseudomonadati</taxon>
        <taxon>Bacteroidota</taxon>
        <taxon>Sphingobacteriia</taxon>
        <taxon>Sphingobacteriales</taxon>
        <taxon>Sphingobacteriaceae</taxon>
        <taxon>Sphingobacterium</taxon>
    </lineage>
</organism>
<evidence type="ECO:0000256" key="1">
    <source>
        <dbReference type="ARBA" id="ARBA00004651"/>
    </source>
</evidence>
<evidence type="ECO:0000256" key="4">
    <source>
        <dbReference type="ARBA" id="ARBA00022692"/>
    </source>
</evidence>
<gene>
    <name evidence="8" type="ORF">GCM10022218_05730</name>
</gene>
<feature type="transmembrane region" description="Helical" evidence="7">
    <location>
        <begin position="21"/>
        <end position="54"/>
    </location>
</feature>
<feature type="transmembrane region" description="Helical" evidence="7">
    <location>
        <begin position="243"/>
        <end position="263"/>
    </location>
</feature>
<feature type="transmembrane region" description="Helical" evidence="7">
    <location>
        <begin position="301"/>
        <end position="322"/>
    </location>
</feature>
<dbReference type="InterPro" id="IPR018383">
    <property type="entry name" value="UPF0324_pro"/>
</dbReference>
<evidence type="ECO:0000313" key="9">
    <source>
        <dbReference type="Proteomes" id="UP001500167"/>
    </source>
</evidence>
<accession>A0ABP7ZSY7</accession>
<keyword evidence="3" id="KW-1003">Cell membrane</keyword>
<dbReference type="RefSeq" id="WP_120259519.1">
    <property type="nucleotide sequence ID" value="NZ_BAAAZK010000002.1"/>
</dbReference>
<protein>
    <submittedName>
        <fullName evidence="8">Sulfate exporter family transporter</fullName>
    </submittedName>
</protein>
<dbReference type="PANTHER" id="PTHR30106:SF1">
    <property type="entry name" value="UPF0324 MEMBRANE PROTEIN FN0533"/>
    <property type="match status" value="1"/>
</dbReference>
<evidence type="ECO:0000313" key="8">
    <source>
        <dbReference type="EMBL" id="GAA4169224.1"/>
    </source>
</evidence>
<reference evidence="9" key="1">
    <citation type="journal article" date="2019" name="Int. J. Syst. Evol. Microbiol.">
        <title>The Global Catalogue of Microorganisms (GCM) 10K type strain sequencing project: providing services to taxonomists for standard genome sequencing and annotation.</title>
        <authorList>
            <consortium name="The Broad Institute Genomics Platform"/>
            <consortium name="The Broad Institute Genome Sequencing Center for Infectious Disease"/>
            <person name="Wu L."/>
            <person name="Ma J."/>
        </authorList>
    </citation>
    <scope>NUCLEOTIDE SEQUENCE [LARGE SCALE GENOMIC DNA]</scope>
    <source>
        <strain evidence="9">JCM 16722</strain>
    </source>
</reference>
<dbReference type="PANTHER" id="PTHR30106">
    <property type="entry name" value="INNER MEMBRANE PROTEIN YEIH-RELATED"/>
    <property type="match status" value="1"/>
</dbReference>
<keyword evidence="9" id="KW-1185">Reference proteome</keyword>
<keyword evidence="6 7" id="KW-0472">Membrane</keyword>
<comment type="similarity">
    <text evidence="2">Belongs to the UPF0324 family.</text>
</comment>
<feature type="transmembrane region" description="Helical" evidence="7">
    <location>
        <begin position="94"/>
        <end position="114"/>
    </location>
</feature>
<keyword evidence="5 7" id="KW-1133">Transmembrane helix</keyword>
<dbReference type="Proteomes" id="UP001500167">
    <property type="component" value="Unassembled WGS sequence"/>
</dbReference>
<sequence length="324" mass="34962">MYKKVTPTMRYKHILNKKITIREIIFILLLILCLTPVVSAPLALLLGIIVAQWIGHPFLAVNHKATQILLQLSVVGLGFGMQIDSAIQTGKDGFLLTVISIIGTLSLGYVLGKLLKLEKLTAYLITVGTAICGGSAIAAVSPTVKANEKQISVALGTIFVLNALALFVFPVIGRALDLSQTQFGLWCAVAIQDTSSVVGAASKYGTEALQVATTVKLTRALWIIPISLLSALAFNTKGTRIKIPYFIGLFVLAIILNSYIPFFQEIGTYVVHISKVGLTLTLFLIGASLSRDVLLSVGYKAILQGLVLWLCLAIPVLIYIYFCL</sequence>
<evidence type="ECO:0000256" key="5">
    <source>
        <dbReference type="ARBA" id="ARBA00022989"/>
    </source>
</evidence>
<evidence type="ECO:0000256" key="3">
    <source>
        <dbReference type="ARBA" id="ARBA00022475"/>
    </source>
</evidence>
<feature type="transmembrane region" description="Helical" evidence="7">
    <location>
        <begin position="152"/>
        <end position="172"/>
    </location>
</feature>